<gene>
    <name evidence="7" type="ORF">ACFPK2_08890</name>
</gene>
<protein>
    <submittedName>
        <fullName evidence="7">Branched-chain amino acid ABC transporter permease</fullName>
    </submittedName>
</protein>
<dbReference type="InterPro" id="IPR001851">
    <property type="entry name" value="ABC_transp_permease"/>
</dbReference>
<feature type="transmembrane region" description="Helical" evidence="6">
    <location>
        <begin position="296"/>
        <end position="315"/>
    </location>
</feature>
<dbReference type="Pfam" id="PF02653">
    <property type="entry name" value="BPD_transp_2"/>
    <property type="match status" value="1"/>
</dbReference>
<dbReference type="PANTHER" id="PTHR30482">
    <property type="entry name" value="HIGH-AFFINITY BRANCHED-CHAIN AMINO ACID TRANSPORT SYSTEM PERMEASE"/>
    <property type="match status" value="1"/>
</dbReference>
<feature type="transmembrane region" description="Helical" evidence="6">
    <location>
        <begin position="260"/>
        <end position="284"/>
    </location>
</feature>
<evidence type="ECO:0000256" key="4">
    <source>
        <dbReference type="ARBA" id="ARBA00022989"/>
    </source>
</evidence>
<keyword evidence="4 6" id="KW-1133">Transmembrane helix</keyword>
<evidence type="ECO:0000256" key="3">
    <source>
        <dbReference type="ARBA" id="ARBA00022692"/>
    </source>
</evidence>
<reference evidence="8" key="1">
    <citation type="journal article" date="2019" name="Int. J. Syst. Evol. Microbiol.">
        <title>The Global Catalogue of Microorganisms (GCM) 10K type strain sequencing project: providing services to taxonomists for standard genome sequencing and annotation.</title>
        <authorList>
            <consortium name="The Broad Institute Genomics Platform"/>
            <consortium name="The Broad Institute Genome Sequencing Center for Infectious Disease"/>
            <person name="Wu L."/>
            <person name="Ma J."/>
        </authorList>
    </citation>
    <scope>NUCLEOTIDE SEQUENCE [LARGE SCALE GENOMIC DNA]</scope>
    <source>
        <strain evidence="8">CGMCC 1.15643</strain>
    </source>
</reference>
<keyword evidence="5 6" id="KW-0472">Membrane</keyword>
<evidence type="ECO:0000256" key="6">
    <source>
        <dbReference type="SAM" id="Phobius"/>
    </source>
</evidence>
<evidence type="ECO:0000313" key="8">
    <source>
        <dbReference type="Proteomes" id="UP001595976"/>
    </source>
</evidence>
<dbReference type="RefSeq" id="WP_158444307.1">
    <property type="nucleotide sequence ID" value="NZ_JAOAOS010000006.1"/>
</dbReference>
<keyword evidence="2" id="KW-1003">Cell membrane</keyword>
<feature type="transmembrane region" description="Helical" evidence="6">
    <location>
        <begin position="51"/>
        <end position="75"/>
    </location>
</feature>
<evidence type="ECO:0000313" key="7">
    <source>
        <dbReference type="EMBL" id="MFC5293106.1"/>
    </source>
</evidence>
<name>A0ABW0F489_9HYPH</name>
<sequence>MRAETFESRVRQALHAGRRWHPAEIAFWCLAFAAFLLFPSQLLLLNEIAILALFALSLDLILGYAGIVSLGHAAFLGTGAYAAGLFAKHVGGDPLAGLAAGMAAAGLLGLVTSPLVLRGTDLTRLMITLGVALILYELANSLGWLTGGADGLQGVVMGPVLGLFDFDIFGRTAYLYSLCVLFTLFLVARRVVHSPFGLSLRAIRDNPLRASASGVPNARRLAAAYTIAATYAGAAGALLAQTTQFVSLDVLDFHRSADLMLVLIIGGAGYLYGGLIGAIAFKLLQDAIATFTPQYWMFWIGLFLVLFVLGGREIIHGGVKAVAGRLAGIGRGAAR</sequence>
<dbReference type="PANTHER" id="PTHR30482:SF17">
    <property type="entry name" value="ABC TRANSPORTER ATP-BINDING PROTEIN"/>
    <property type="match status" value="1"/>
</dbReference>
<evidence type="ECO:0000256" key="2">
    <source>
        <dbReference type="ARBA" id="ARBA00022475"/>
    </source>
</evidence>
<feature type="transmembrane region" description="Helical" evidence="6">
    <location>
        <begin position="124"/>
        <end position="145"/>
    </location>
</feature>
<dbReference type="InterPro" id="IPR043428">
    <property type="entry name" value="LivM-like"/>
</dbReference>
<evidence type="ECO:0000256" key="1">
    <source>
        <dbReference type="ARBA" id="ARBA00004651"/>
    </source>
</evidence>
<keyword evidence="3 6" id="KW-0812">Transmembrane</keyword>
<proteinExistence type="predicted"/>
<accession>A0ABW0F489</accession>
<comment type="caution">
    <text evidence="7">The sequence shown here is derived from an EMBL/GenBank/DDBJ whole genome shotgun (WGS) entry which is preliminary data.</text>
</comment>
<feature type="transmembrane region" description="Helical" evidence="6">
    <location>
        <begin position="173"/>
        <end position="192"/>
    </location>
</feature>
<organism evidence="7 8">
    <name type="scientific">Bosea minatitlanensis</name>
    <dbReference type="NCBI Taxonomy" id="128782"/>
    <lineage>
        <taxon>Bacteria</taxon>
        <taxon>Pseudomonadati</taxon>
        <taxon>Pseudomonadota</taxon>
        <taxon>Alphaproteobacteria</taxon>
        <taxon>Hyphomicrobiales</taxon>
        <taxon>Boseaceae</taxon>
        <taxon>Bosea</taxon>
    </lineage>
</organism>
<feature type="transmembrane region" description="Helical" evidence="6">
    <location>
        <begin position="95"/>
        <end position="117"/>
    </location>
</feature>
<dbReference type="CDD" id="cd06581">
    <property type="entry name" value="TM_PBP1_LivM_like"/>
    <property type="match status" value="1"/>
</dbReference>
<dbReference type="Proteomes" id="UP001595976">
    <property type="component" value="Unassembled WGS sequence"/>
</dbReference>
<feature type="transmembrane region" description="Helical" evidence="6">
    <location>
        <begin position="25"/>
        <end position="44"/>
    </location>
</feature>
<keyword evidence="8" id="KW-1185">Reference proteome</keyword>
<dbReference type="EMBL" id="JBHSLI010000003">
    <property type="protein sequence ID" value="MFC5293106.1"/>
    <property type="molecule type" value="Genomic_DNA"/>
</dbReference>
<evidence type="ECO:0000256" key="5">
    <source>
        <dbReference type="ARBA" id="ARBA00023136"/>
    </source>
</evidence>
<comment type="subcellular location">
    <subcellularLocation>
        <location evidence="1">Cell membrane</location>
        <topology evidence="1">Multi-pass membrane protein</topology>
    </subcellularLocation>
</comment>